<keyword evidence="4" id="KW-0804">Transcription</keyword>
<dbReference type="EMBL" id="BOOZ01000035">
    <property type="protein sequence ID" value="GIJ11627.1"/>
    <property type="molecule type" value="Genomic_DNA"/>
</dbReference>
<dbReference type="Gene3D" id="1.10.1660.10">
    <property type="match status" value="1"/>
</dbReference>
<keyword evidence="7" id="KW-1185">Reference proteome</keyword>
<keyword evidence="1" id="KW-0678">Repressor</keyword>
<keyword evidence="3" id="KW-0238">DNA-binding</keyword>
<dbReference type="Pfam" id="PF13411">
    <property type="entry name" value="MerR_1"/>
    <property type="match status" value="1"/>
</dbReference>
<accession>A0ABQ4I164</accession>
<organism evidence="6 7">
    <name type="scientific">Micromonospora andamanensis</name>
    <dbReference type="NCBI Taxonomy" id="1287068"/>
    <lineage>
        <taxon>Bacteria</taxon>
        <taxon>Bacillati</taxon>
        <taxon>Actinomycetota</taxon>
        <taxon>Actinomycetes</taxon>
        <taxon>Micromonosporales</taxon>
        <taxon>Micromonosporaceae</taxon>
        <taxon>Micromonospora</taxon>
    </lineage>
</organism>
<dbReference type="PANTHER" id="PTHR30204:SF69">
    <property type="entry name" value="MERR-FAMILY TRANSCRIPTIONAL REGULATOR"/>
    <property type="match status" value="1"/>
</dbReference>
<dbReference type="SUPFAM" id="SSF46955">
    <property type="entry name" value="Putative DNA-binding domain"/>
    <property type="match status" value="1"/>
</dbReference>
<dbReference type="InterPro" id="IPR000551">
    <property type="entry name" value="MerR-type_HTH_dom"/>
</dbReference>
<sequence length="141" mass="15028">MAIGELAALYGLAPHVLRHWEQMGLLAPARAPGGRRVYGAVDATRIALILLAKEAGLTLEQTRYLLTEAADKQARAALYQQHGELLRGRIAAAQESLAIIEHAAACDADDITVCPRLREKVAARLPAGLRPDGGARPASAY</sequence>
<name>A0ABQ4I164_9ACTN</name>
<proteinExistence type="predicted"/>
<evidence type="ECO:0000313" key="6">
    <source>
        <dbReference type="EMBL" id="GIJ11627.1"/>
    </source>
</evidence>
<dbReference type="PRINTS" id="PR00040">
    <property type="entry name" value="HTHMERR"/>
</dbReference>
<feature type="domain" description="HTH merR-type" evidence="5">
    <location>
        <begin position="1"/>
        <end position="68"/>
    </location>
</feature>
<evidence type="ECO:0000259" key="5">
    <source>
        <dbReference type="PROSITE" id="PS50937"/>
    </source>
</evidence>
<comment type="caution">
    <text evidence="6">The sequence shown here is derived from an EMBL/GenBank/DDBJ whole genome shotgun (WGS) entry which is preliminary data.</text>
</comment>
<evidence type="ECO:0000256" key="3">
    <source>
        <dbReference type="ARBA" id="ARBA00023125"/>
    </source>
</evidence>
<dbReference type="InterPro" id="IPR047057">
    <property type="entry name" value="MerR_fam"/>
</dbReference>
<dbReference type="PANTHER" id="PTHR30204">
    <property type="entry name" value="REDOX-CYCLING DRUG-SENSING TRANSCRIPTIONAL ACTIVATOR SOXR"/>
    <property type="match status" value="1"/>
</dbReference>
<dbReference type="SMART" id="SM00422">
    <property type="entry name" value="HTH_MERR"/>
    <property type="match status" value="1"/>
</dbReference>
<reference evidence="6 7" key="1">
    <citation type="submission" date="2021-01" db="EMBL/GenBank/DDBJ databases">
        <title>Whole genome shotgun sequence of Verrucosispora andamanensis NBRC 109075.</title>
        <authorList>
            <person name="Komaki H."/>
            <person name="Tamura T."/>
        </authorList>
    </citation>
    <scope>NUCLEOTIDE SEQUENCE [LARGE SCALE GENOMIC DNA]</scope>
    <source>
        <strain evidence="6 7">NBRC 109075</strain>
    </source>
</reference>
<evidence type="ECO:0000313" key="7">
    <source>
        <dbReference type="Proteomes" id="UP000647017"/>
    </source>
</evidence>
<evidence type="ECO:0000256" key="2">
    <source>
        <dbReference type="ARBA" id="ARBA00023015"/>
    </source>
</evidence>
<keyword evidence="2" id="KW-0805">Transcription regulation</keyword>
<dbReference type="PROSITE" id="PS50937">
    <property type="entry name" value="HTH_MERR_2"/>
    <property type="match status" value="1"/>
</dbReference>
<dbReference type="Proteomes" id="UP000647017">
    <property type="component" value="Unassembled WGS sequence"/>
</dbReference>
<protein>
    <submittedName>
        <fullName evidence="6">MerR family transcriptional regulator</fullName>
    </submittedName>
</protein>
<gene>
    <name evidence="6" type="ORF">Van01_48410</name>
</gene>
<evidence type="ECO:0000256" key="1">
    <source>
        <dbReference type="ARBA" id="ARBA00022491"/>
    </source>
</evidence>
<evidence type="ECO:0000256" key="4">
    <source>
        <dbReference type="ARBA" id="ARBA00023163"/>
    </source>
</evidence>
<dbReference type="InterPro" id="IPR009061">
    <property type="entry name" value="DNA-bd_dom_put_sf"/>
</dbReference>